<dbReference type="AlphaFoldDB" id="A0AAE1INZ2"/>
<organism evidence="7 8">
    <name type="scientific">Acacia crassicarpa</name>
    <name type="common">northern wattle</name>
    <dbReference type="NCBI Taxonomy" id="499986"/>
    <lineage>
        <taxon>Eukaryota</taxon>
        <taxon>Viridiplantae</taxon>
        <taxon>Streptophyta</taxon>
        <taxon>Embryophyta</taxon>
        <taxon>Tracheophyta</taxon>
        <taxon>Spermatophyta</taxon>
        <taxon>Magnoliopsida</taxon>
        <taxon>eudicotyledons</taxon>
        <taxon>Gunneridae</taxon>
        <taxon>Pentapetalae</taxon>
        <taxon>rosids</taxon>
        <taxon>fabids</taxon>
        <taxon>Fabales</taxon>
        <taxon>Fabaceae</taxon>
        <taxon>Caesalpinioideae</taxon>
        <taxon>mimosoid clade</taxon>
        <taxon>Acacieae</taxon>
        <taxon>Acacia</taxon>
    </lineage>
</organism>
<dbReference type="PROSITE" id="PS50011">
    <property type="entry name" value="PROTEIN_KINASE_DOM"/>
    <property type="match status" value="1"/>
</dbReference>
<dbReference type="GO" id="GO:0016020">
    <property type="term" value="C:membrane"/>
    <property type="evidence" value="ECO:0007669"/>
    <property type="project" value="UniProtKB-SubCell"/>
</dbReference>
<proteinExistence type="predicted"/>
<dbReference type="EMBL" id="JAWXYG010000014">
    <property type="protein sequence ID" value="KAK4254511.1"/>
    <property type="molecule type" value="Genomic_DNA"/>
</dbReference>
<dbReference type="PANTHER" id="PTHR45974:SF266">
    <property type="entry name" value="LEUCINE-RICH REPEAT RECEPTOR PROTEIN KINASE HPCA1"/>
    <property type="match status" value="1"/>
</dbReference>
<dbReference type="Gene3D" id="1.10.510.10">
    <property type="entry name" value="Transferase(Phosphotransferase) domain 1"/>
    <property type="match status" value="1"/>
</dbReference>
<keyword evidence="5" id="KW-0325">Glycoprotein</keyword>
<dbReference type="GO" id="GO:0004672">
    <property type="term" value="F:protein kinase activity"/>
    <property type="evidence" value="ECO:0007669"/>
    <property type="project" value="InterPro"/>
</dbReference>
<evidence type="ECO:0000256" key="5">
    <source>
        <dbReference type="ARBA" id="ARBA00023180"/>
    </source>
</evidence>
<dbReference type="SUPFAM" id="SSF56112">
    <property type="entry name" value="Protein kinase-like (PK-like)"/>
    <property type="match status" value="1"/>
</dbReference>
<keyword evidence="8" id="KW-1185">Reference proteome</keyword>
<gene>
    <name evidence="7" type="ORF">QN277_009887</name>
</gene>
<evidence type="ECO:0000313" key="8">
    <source>
        <dbReference type="Proteomes" id="UP001293593"/>
    </source>
</evidence>
<evidence type="ECO:0000259" key="6">
    <source>
        <dbReference type="PROSITE" id="PS50011"/>
    </source>
</evidence>
<dbReference type="Pfam" id="PF07714">
    <property type="entry name" value="PK_Tyr_Ser-Thr"/>
    <property type="match status" value="1"/>
</dbReference>
<evidence type="ECO:0000256" key="2">
    <source>
        <dbReference type="ARBA" id="ARBA00022729"/>
    </source>
</evidence>
<protein>
    <recommendedName>
        <fullName evidence="6">Protein kinase domain-containing protein</fullName>
    </recommendedName>
</protein>
<comment type="caution">
    <text evidence="7">The sequence shown here is derived from an EMBL/GenBank/DDBJ whole genome shotgun (WGS) entry which is preliminary data.</text>
</comment>
<accession>A0AAE1INZ2</accession>
<dbReference type="InterPro" id="IPR001245">
    <property type="entry name" value="Ser-Thr/Tyr_kinase_cat_dom"/>
</dbReference>
<keyword evidence="4" id="KW-0472">Membrane</keyword>
<comment type="subcellular location">
    <subcellularLocation>
        <location evidence="1">Membrane</location>
    </subcellularLocation>
</comment>
<keyword evidence="2" id="KW-0732">Signal</keyword>
<feature type="domain" description="Protein kinase" evidence="6">
    <location>
        <begin position="1"/>
        <end position="101"/>
    </location>
</feature>
<evidence type="ECO:0000256" key="3">
    <source>
        <dbReference type="ARBA" id="ARBA00022737"/>
    </source>
</evidence>
<reference evidence="7" key="1">
    <citation type="submission" date="2023-10" db="EMBL/GenBank/DDBJ databases">
        <title>Chromosome-level genome of the transformable northern wattle, Acacia crassicarpa.</title>
        <authorList>
            <person name="Massaro I."/>
            <person name="Sinha N.R."/>
            <person name="Poethig S."/>
            <person name="Leichty A.R."/>
        </authorList>
    </citation>
    <scope>NUCLEOTIDE SEQUENCE</scope>
    <source>
        <strain evidence="7">Acra3RX</strain>
        <tissue evidence="7">Leaf</tissue>
    </source>
</reference>
<evidence type="ECO:0000256" key="4">
    <source>
        <dbReference type="ARBA" id="ARBA00023136"/>
    </source>
</evidence>
<dbReference type="Proteomes" id="UP001293593">
    <property type="component" value="Unassembled WGS sequence"/>
</dbReference>
<evidence type="ECO:0000313" key="7">
    <source>
        <dbReference type="EMBL" id="KAK4254511.1"/>
    </source>
</evidence>
<dbReference type="GO" id="GO:0005524">
    <property type="term" value="F:ATP binding"/>
    <property type="evidence" value="ECO:0007669"/>
    <property type="project" value="InterPro"/>
</dbReference>
<evidence type="ECO:0000256" key="1">
    <source>
        <dbReference type="ARBA" id="ARBA00004370"/>
    </source>
</evidence>
<name>A0AAE1INZ2_9FABA</name>
<sequence>MNMQRLNAKVADFDLSKSMVDTEKDHITTQVKGTTGYLDPEYYMSQQLAEKSDVYSFGVVLLELITAIKSIERGKYIVKEIKSVVDNKRDLCGLYEFLDPP</sequence>
<dbReference type="PANTHER" id="PTHR45974">
    <property type="entry name" value="RECEPTOR-LIKE PROTEIN 55"/>
    <property type="match status" value="1"/>
</dbReference>
<dbReference type="InterPro" id="IPR000719">
    <property type="entry name" value="Prot_kinase_dom"/>
</dbReference>
<dbReference type="InterPro" id="IPR011009">
    <property type="entry name" value="Kinase-like_dom_sf"/>
</dbReference>
<keyword evidence="3" id="KW-0677">Repeat</keyword>